<accession>A0ABW0VBX3</accession>
<gene>
    <name evidence="1" type="ORF">ACFPZF_09370</name>
</gene>
<protein>
    <submittedName>
        <fullName evidence="1">Uncharacterized protein</fullName>
    </submittedName>
</protein>
<proteinExistence type="predicted"/>
<dbReference type="Proteomes" id="UP001596066">
    <property type="component" value="Unassembled WGS sequence"/>
</dbReference>
<sequence>MTLSATRMGAVMAIGRAGAVFLALGVVGVAVGGVTAMAFGRDSGAVVVQEDGLVSPDLAQIGSDPAALEEYLRAHPVSTPMMGEQRTR</sequence>
<keyword evidence="2" id="KW-1185">Reference proteome</keyword>
<evidence type="ECO:0000313" key="2">
    <source>
        <dbReference type="Proteomes" id="UP001596066"/>
    </source>
</evidence>
<organism evidence="1 2">
    <name type="scientific">Kitasatospora cinereorecta</name>
    <dbReference type="NCBI Taxonomy" id="285560"/>
    <lineage>
        <taxon>Bacteria</taxon>
        <taxon>Bacillati</taxon>
        <taxon>Actinomycetota</taxon>
        <taxon>Actinomycetes</taxon>
        <taxon>Kitasatosporales</taxon>
        <taxon>Streptomycetaceae</taxon>
        <taxon>Kitasatospora</taxon>
    </lineage>
</organism>
<dbReference type="RefSeq" id="WP_346146219.1">
    <property type="nucleotide sequence ID" value="NZ_BAAAUA010000026.1"/>
</dbReference>
<name>A0ABW0VBX3_9ACTN</name>
<dbReference type="EMBL" id="JBHSOC010000012">
    <property type="protein sequence ID" value="MFC5641566.1"/>
    <property type="molecule type" value="Genomic_DNA"/>
</dbReference>
<comment type="caution">
    <text evidence="1">The sequence shown here is derived from an EMBL/GenBank/DDBJ whole genome shotgun (WGS) entry which is preliminary data.</text>
</comment>
<evidence type="ECO:0000313" key="1">
    <source>
        <dbReference type="EMBL" id="MFC5641566.1"/>
    </source>
</evidence>
<reference evidence="2" key="1">
    <citation type="journal article" date="2019" name="Int. J. Syst. Evol. Microbiol.">
        <title>The Global Catalogue of Microorganisms (GCM) 10K type strain sequencing project: providing services to taxonomists for standard genome sequencing and annotation.</title>
        <authorList>
            <consortium name="The Broad Institute Genomics Platform"/>
            <consortium name="The Broad Institute Genome Sequencing Center for Infectious Disease"/>
            <person name="Wu L."/>
            <person name="Ma J."/>
        </authorList>
    </citation>
    <scope>NUCLEOTIDE SEQUENCE [LARGE SCALE GENOMIC DNA]</scope>
    <source>
        <strain evidence="2">CGMCC 4.1622</strain>
    </source>
</reference>